<organism evidence="1 2">
    <name type="scientific">Nesidiocoris tenuis</name>
    <dbReference type="NCBI Taxonomy" id="355587"/>
    <lineage>
        <taxon>Eukaryota</taxon>
        <taxon>Metazoa</taxon>
        <taxon>Ecdysozoa</taxon>
        <taxon>Arthropoda</taxon>
        <taxon>Hexapoda</taxon>
        <taxon>Insecta</taxon>
        <taxon>Pterygota</taxon>
        <taxon>Neoptera</taxon>
        <taxon>Paraneoptera</taxon>
        <taxon>Hemiptera</taxon>
        <taxon>Heteroptera</taxon>
        <taxon>Panheteroptera</taxon>
        <taxon>Cimicomorpha</taxon>
        <taxon>Miridae</taxon>
        <taxon>Dicyphina</taxon>
        <taxon>Nesidiocoris</taxon>
    </lineage>
</organism>
<dbReference type="EMBL" id="CADCXU010022997">
    <property type="protein sequence ID" value="CAB0010328.1"/>
    <property type="molecule type" value="Genomic_DNA"/>
</dbReference>
<proteinExistence type="predicted"/>
<accession>A0A6H5H173</accession>
<sequence>MIQGGAWSSFSLAKIQTKLKLNSDGQHQILMVVELFGIKRLESRPGVQEVGNNDNDDSSQLPTLEHWPCWAPFRVQTNHNKIRA</sequence>
<evidence type="ECO:0000313" key="1">
    <source>
        <dbReference type="EMBL" id="CAB0010328.1"/>
    </source>
</evidence>
<protein>
    <submittedName>
        <fullName evidence="1">Uncharacterized protein</fullName>
    </submittedName>
</protein>
<name>A0A6H5H173_9HEMI</name>
<reference evidence="1 2" key="1">
    <citation type="submission" date="2020-02" db="EMBL/GenBank/DDBJ databases">
        <authorList>
            <person name="Ferguson B K."/>
        </authorList>
    </citation>
    <scope>NUCLEOTIDE SEQUENCE [LARGE SCALE GENOMIC DNA]</scope>
</reference>
<dbReference type="AlphaFoldDB" id="A0A6H5H173"/>
<dbReference type="Proteomes" id="UP000479000">
    <property type="component" value="Unassembled WGS sequence"/>
</dbReference>
<feature type="non-terminal residue" evidence="1">
    <location>
        <position position="84"/>
    </location>
</feature>
<gene>
    <name evidence="1" type="ORF">NTEN_LOCUS15373</name>
</gene>
<evidence type="ECO:0000313" key="2">
    <source>
        <dbReference type="Proteomes" id="UP000479000"/>
    </source>
</evidence>
<keyword evidence="2" id="KW-1185">Reference proteome</keyword>